<name>A7VWS1_9FIRM</name>
<evidence type="ECO:0000313" key="12">
    <source>
        <dbReference type="EMBL" id="PEQ25851.1"/>
    </source>
</evidence>
<reference evidence="11 13" key="1">
    <citation type="submission" date="2007-08" db="EMBL/GenBank/DDBJ databases">
        <title>Draft genome sequence of Clostridium leptum (DSM 753).</title>
        <authorList>
            <person name="Sudarsanam P."/>
            <person name="Ley R."/>
            <person name="Guruge J."/>
            <person name="Turnbaugh P.J."/>
            <person name="Mahowald M."/>
            <person name="Liep D."/>
            <person name="Gordon J."/>
        </authorList>
    </citation>
    <scope>NUCLEOTIDE SEQUENCE [LARGE SCALE GENOMIC DNA]</scope>
    <source>
        <strain evidence="11 13">DSM 753</strain>
    </source>
</reference>
<keyword evidence="3" id="KW-0858">Xylan degradation</keyword>
<sequence>MADIMRDAKKRIEDIRRRTVKIVVRRDGSPVPDAQVELRMNRHQFLFGCDCYCANTYDTPEKEKRHKELFSGLFNYATLPFYWGQYEPVRGEKSEKRLSNMVEWCKSIDLSTKGHPLVWHEILPDWLNSDYDIEKLIQERIEDLMERFGDQIDYWDLFNEITVSQRFHNPVADWIEKVGKENAVEYAARCVYEVNPRANLLYNDFNVQPADMEILLRKLREKGIRLEAVGLQSHMHQRKWSFDETWEICERYAKYGWPIHFTELTVINGRCTKDVDYTIGNPNFWISRPEDLEIQREYTEQLYTLLFSHPAVEAITWWDFPDRQWMDAPGGLITEDLKIKPVYDGLKELIKKRWWSNEEGRTNLSGCFVSAVYCGNYDITVKAGNQAVSLNTDILRKFGVHEGAQKLVIEL</sequence>
<evidence type="ECO:0000256" key="1">
    <source>
        <dbReference type="ARBA" id="ARBA00000681"/>
    </source>
</evidence>
<evidence type="ECO:0000313" key="14">
    <source>
        <dbReference type="Proteomes" id="UP000220611"/>
    </source>
</evidence>
<dbReference type="Proteomes" id="UP000220611">
    <property type="component" value="Unassembled WGS sequence"/>
</dbReference>
<evidence type="ECO:0000256" key="7">
    <source>
        <dbReference type="ARBA" id="ARBA00023295"/>
    </source>
</evidence>
<accession>A7VWS1</accession>
<keyword evidence="5 9" id="KW-0378">Hydrolase</keyword>
<dbReference type="PRINTS" id="PR00134">
    <property type="entry name" value="GLHYDRLASE10"/>
</dbReference>
<dbReference type="GO" id="GO:0031176">
    <property type="term" value="F:endo-1,4-beta-xylanase activity"/>
    <property type="evidence" value="ECO:0007669"/>
    <property type="project" value="UniProtKB-EC"/>
</dbReference>
<evidence type="ECO:0000256" key="5">
    <source>
        <dbReference type="ARBA" id="ARBA00022801"/>
    </source>
</evidence>
<evidence type="ECO:0000256" key="3">
    <source>
        <dbReference type="ARBA" id="ARBA00022651"/>
    </source>
</evidence>
<evidence type="ECO:0000256" key="6">
    <source>
        <dbReference type="ARBA" id="ARBA00023277"/>
    </source>
</evidence>
<evidence type="ECO:0000259" key="10">
    <source>
        <dbReference type="PROSITE" id="PS51760"/>
    </source>
</evidence>
<dbReference type="SMART" id="SM00633">
    <property type="entry name" value="Glyco_10"/>
    <property type="match status" value="1"/>
</dbReference>
<protein>
    <recommendedName>
        <fullName evidence="9">Beta-xylanase</fullName>
        <ecNumber evidence="9">3.2.1.8</ecNumber>
    </recommendedName>
</protein>
<organism evidence="11 13">
    <name type="scientific">[Clostridium] leptum DSM 753</name>
    <dbReference type="NCBI Taxonomy" id="428125"/>
    <lineage>
        <taxon>Bacteria</taxon>
        <taxon>Bacillati</taxon>
        <taxon>Bacillota</taxon>
        <taxon>Clostridia</taxon>
        <taxon>Eubacteriales</taxon>
        <taxon>Oscillospiraceae</taxon>
        <taxon>Oscillospiraceae incertae sedis</taxon>
    </lineage>
</organism>
<comment type="caution">
    <text evidence="11">The sequence shown here is derived from an EMBL/GenBank/DDBJ whole genome shotgun (WGS) entry which is preliminary data.</text>
</comment>
<dbReference type="GO" id="GO:0045493">
    <property type="term" value="P:xylan catabolic process"/>
    <property type="evidence" value="ECO:0007669"/>
    <property type="project" value="UniProtKB-KW"/>
</dbReference>
<dbReference type="InterPro" id="IPR044846">
    <property type="entry name" value="GH10"/>
</dbReference>
<dbReference type="Proteomes" id="UP000003490">
    <property type="component" value="Unassembled WGS sequence"/>
</dbReference>
<keyword evidence="8 9" id="KW-0624">Polysaccharide degradation</keyword>
<keyword evidence="14" id="KW-1185">Reference proteome</keyword>
<evidence type="ECO:0000313" key="13">
    <source>
        <dbReference type="Proteomes" id="UP000003490"/>
    </source>
</evidence>
<dbReference type="SUPFAM" id="SSF51445">
    <property type="entry name" value="(Trans)glycosidases"/>
    <property type="match status" value="1"/>
</dbReference>
<dbReference type="InterPro" id="IPR017853">
    <property type="entry name" value="GH"/>
</dbReference>
<comment type="similarity">
    <text evidence="2 9">Belongs to the glycosyl hydrolase 10 (cellulase F) family.</text>
</comment>
<dbReference type="AlphaFoldDB" id="A7VWS1"/>
<reference evidence="12 14" key="3">
    <citation type="submission" date="2017-07" db="EMBL/GenBank/DDBJ databases">
        <title>Prevalence of linear plasmids in Cutibacterium (Propionibacterium) acnes isolates obtained from prostatic tissue.</title>
        <authorList>
            <person name="Davidsson S."/>
            <person name="Carlsson J."/>
            <person name="Molling P."/>
            <person name="Andren O."/>
            <person name="Andersson S.-O."/>
            <person name="Brzuszkiewicz E."/>
            <person name="Poehlein A."/>
            <person name="Al-Zeer M."/>
            <person name="Brinkmann V."/>
            <person name="Scavenius C."/>
            <person name="Nazipi S."/>
            <person name="Soderquist B."/>
            <person name="Bruggemann H."/>
        </authorList>
    </citation>
    <scope>NUCLEOTIDE SEQUENCE [LARGE SCALE GENOMIC DNA]</scope>
    <source>
        <strain evidence="12 14">DSM 753</strain>
    </source>
</reference>
<dbReference type="EMBL" id="ABCB02000020">
    <property type="protein sequence ID" value="EDO60218.1"/>
    <property type="molecule type" value="Genomic_DNA"/>
</dbReference>
<keyword evidence="4" id="KW-0732">Signal</keyword>
<evidence type="ECO:0000256" key="8">
    <source>
        <dbReference type="ARBA" id="ARBA00023326"/>
    </source>
</evidence>
<dbReference type="HOGENOM" id="CLU_640435_0_0_9"/>
<dbReference type="OrthoDB" id="9809277at2"/>
<keyword evidence="6 9" id="KW-0119">Carbohydrate metabolism</keyword>
<dbReference type="EC" id="3.2.1.8" evidence="9"/>
<dbReference type="eggNOG" id="COG3693">
    <property type="taxonomic scope" value="Bacteria"/>
</dbReference>
<comment type="catalytic activity">
    <reaction evidence="1 9">
        <text>Endohydrolysis of (1-&gt;4)-beta-D-xylosidic linkages in xylans.</text>
        <dbReference type="EC" id="3.2.1.8"/>
    </reaction>
</comment>
<dbReference type="PROSITE" id="PS51760">
    <property type="entry name" value="GH10_2"/>
    <property type="match status" value="1"/>
</dbReference>
<dbReference type="Gene3D" id="3.20.20.80">
    <property type="entry name" value="Glycosidases"/>
    <property type="match status" value="1"/>
</dbReference>
<dbReference type="Pfam" id="PF00331">
    <property type="entry name" value="Glyco_hydro_10"/>
    <property type="match status" value="1"/>
</dbReference>
<feature type="domain" description="GH10" evidence="10">
    <location>
        <begin position="56"/>
        <end position="349"/>
    </location>
</feature>
<reference evidence="11 13" key="2">
    <citation type="submission" date="2007-08" db="EMBL/GenBank/DDBJ databases">
        <authorList>
            <person name="Fulton L."/>
            <person name="Clifton S."/>
            <person name="Fulton B."/>
            <person name="Xu J."/>
            <person name="Minx P."/>
            <person name="Pepin K.H."/>
            <person name="Johnson M."/>
            <person name="Thiruvilangam P."/>
            <person name="Bhonagiri V."/>
            <person name="Nash W.E."/>
            <person name="Wang C."/>
            <person name="Mardis E.R."/>
            <person name="Wilson R.K."/>
        </authorList>
    </citation>
    <scope>NUCLEOTIDE SEQUENCE [LARGE SCALE GENOMIC DNA]</scope>
    <source>
        <strain evidence="11 13">DSM 753</strain>
    </source>
</reference>
<dbReference type="InterPro" id="IPR001000">
    <property type="entry name" value="GH10_dom"/>
</dbReference>
<keyword evidence="7 9" id="KW-0326">Glycosidase</keyword>
<evidence type="ECO:0000256" key="9">
    <source>
        <dbReference type="RuleBase" id="RU361174"/>
    </source>
</evidence>
<evidence type="ECO:0000256" key="4">
    <source>
        <dbReference type="ARBA" id="ARBA00022729"/>
    </source>
</evidence>
<gene>
    <name evidence="12" type="ORF">CH238_02340</name>
    <name evidence="11" type="ORF">CLOLEP_03041</name>
</gene>
<proteinExistence type="inferred from homology"/>
<evidence type="ECO:0000256" key="2">
    <source>
        <dbReference type="ARBA" id="ARBA00007495"/>
    </source>
</evidence>
<dbReference type="EMBL" id="NOXF01000001">
    <property type="protein sequence ID" value="PEQ25851.1"/>
    <property type="molecule type" value="Genomic_DNA"/>
</dbReference>
<dbReference type="PANTHER" id="PTHR31490:SF88">
    <property type="entry name" value="BETA-XYLANASE"/>
    <property type="match status" value="1"/>
</dbReference>
<evidence type="ECO:0000313" key="11">
    <source>
        <dbReference type="EMBL" id="EDO60218.1"/>
    </source>
</evidence>
<dbReference type="PANTHER" id="PTHR31490">
    <property type="entry name" value="GLYCOSYL HYDROLASE"/>
    <property type="match status" value="1"/>
</dbReference>